<dbReference type="AlphaFoldDB" id="A0A2A4MFU3"/>
<dbReference type="InterPro" id="IPR051010">
    <property type="entry name" value="BCAA_transport"/>
</dbReference>
<keyword evidence="2" id="KW-0732">Signal</keyword>
<dbReference type="CDD" id="cd06329">
    <property type="entry name" value="PBP1_SBP-like"/>
    <property type="match status" value="1"/>
</dbReference>
<name>A0A2A4MFU3_9GAMM</name>
<evidence type="ECO:0000256" key="1">
    <source>
        <dbReference type="ARBA" id="ARBA00010062"/>
    </source>
</evidence>
<dbReference type="PANTHER" id="PTHR30483">
    <property type="entry name" value="LEUCINE-SPECIFIC-BINDING PROTEIN"/>
    <property type="match status" value="1"/>
</dbReference>
<dbReference type="InterPro" id="IPR028082">
    <property type="entry name" value="Peripla_BP_I"/>
</dbReference>
<dbReference type="InterPro" id="IPR028081">
    <property type="entry name" value="Leu-bd"/>
</dbReference>
<evidence type="ECO:0000313" key="5">
    <source>
        <dbReference type="Proteomes" id="UP000218172"/>
    </source>
</evidence>
<protein>
    <submittedName>
        <fullName evidence="4">Branched-chain amino acid ABC transporter substrate-binding protein</fullName>
    </submittedName>
</protein>
<dbReference type="EMBL" id="NVQR01000143">
    <property type="protein sequence ID" value="PCH58975.1"/>
    <property type="molecule type" value="Genomic_DNA"/>
</dbReference>
<evidence type="ECO:0000256" key="2">
    <source>
        <dbReference type="ARBA" id="ARBA00022729"/>
    </source>
</evidence>
<evidence type="ECO:0000259" key="3">
    <source>
        <dbReference type="Pfam" id="PF13458"/>
    </source>
</evidence>
<reference evidence="5" key="1">
    <citation type="submission" date="2017-08" db="EMBL/GenBank/DDBJ databases">
        <title>A dynamic microbial community with high functional redundancy inhabits the cold, oxic subseafloor aquifer.</title>
        <authorList>
            <person name="Tully B.J."/>
            <person name="Wheat C.G."/>
            <person name="Glazer B.T."/>
            <person name="Huber J.A."/>
        </authorList>
    </citation>
    <scope>NUCLEOTIDE SEQUENCE [LARGE SCALE GENOMIC DNA]</scope>
</reference>
<dbReference type="SUPFAM" id="SSF53822">
    <property type="entry name" value="Periplasmic binding protein-like I"/>
    <property type="match status" value="1"/>
</dbReference>
<dbReference type="Pfam" id="PF13458">
    <property type="entry name" value="Peripla_BP_6"/>
    <property type="match status" value="1"/>
</dbReference>
<sequence length="432" mass="47899">MNNIKLLALPISRPITFPTAILKTLILLLGWVGISVSSLAQEPVRIAFMDPLSGSFSSIGNSGLKQLQFAADYLFNERGGILGGRMIEIVPLDNKQSPAETQLQFRRALSEEIRIIFQGNSSAVAIALNSAITKHNRRNPGQEVLQINYSAVDPVLTEDKCSFWHFRFDAHAVMKLNVLTDFIAMDEDIKKLYIIGQDYSFGHVVAETSIELMQQKRPDIEIVGSEFHPIGQVKDFTPYVTKIVASGADAVITGNFGADMVSLAKSITDSGLDIPIFTFYAAYDGITSTLGEKGKGKIHLIHNETTNPIPTEVRKDFIRAFKAKHPDNDVTQPRITNALSMVVAAMEKSQSTDPYDIAIALEDMRFTTLSGEEVWMRGEDHQIFQSLHVSVHTDEGIEFDADNSGYGLFSIYHVPAQETVVESSCSMRRPRR</sequence>
<accession>A0A2A4MFU3</accession>
<dbReference type="Gene3D" id="3.40.50.2300">
    <property type="match status" value="2"/>
</dbReference>
<feature type="domain" description="Leucine-binding protein" evidence="3">
    <location>
        <begin position="43"/>
        <end position="387"/>
    </location>
</feature>
<evidence type="ECO:0000313" key="4">
    <source>
        <dbReference type="EMBL" id="PCH58975.1"/>
    </source>
</evidence>
<comment type="similarity">
    <text evidence="1">Belongs to the leucine-binding protein family.</text>
</comment>
<comment type="caution">
    <text evidence="4">The sequence shown here is derived from an EMBL/GenBank/DDBJ whole genome shotgun (WGS) entry which is preliminary data.</text>
</comment>
<organism evidence="4 5">
    <name type="scientific">SAR86 cluster bacterium</name>
    <dbReference type="NCBI Taxonomy" id="2030880"/>
    <lineage>
        <taxon>Bacteria</taxon>
        <taxon>Pseudomonadati</taxon>
        <taxon>Pseudomonadota</taxon>
        <taxon>Gammaproteobacteria</taxon>
        <taxon>SAR86 cluster</taxon>
    </lineage>
</organism>
<gene>
    <name evidence="4" type="ORF">COC19_07930</name>
</gene>
<dbReference type="PANTHER" id="PTHR30483:SF6">
    <property type="entry name" value="PERIPLASMIC BINDING PROTEIN OF ABC TRANSPORTER FOR NATURAL AMINO ACIDS"/>
    <property type="match status" value="1"/>
</dbReference>
<proteinExistence type="inferred from homology"/>
<dbReference type="Proteomes" id="UP000218172">
    <property type="component" value="Unassembled WGS sequence"/>
</dbReference>